<feature type="region of interest" description="Disordered" evidence="1">
    <location>
        <begin position="281"/>
        <end position="396"/>
    </location>
</feature>
<dbReference type="InterPro" id="IPR044679">
    <property type="entry name" value="PWWP2-like"/>
</dbReference>
<dbReference type="EMBL" id="GGEC01022868">
    <property type="protein sequence ID" value="MBX03352.1"/>
    <property type="molecule type" value="Transcribed_RNA"/>
</dbReference>
<sequence length="775" mass="86205">MGSQETGATAAEDGCVGPIVWVRRRNGSWWPGKILEPDELADCNVSSPRTGTPVKLLGREDASIDWYNLEKSKRVKAFRCGEFDDCIERAESALGMPIKKREKYARREDAILHALELEKELLKKQGKSVPRSKSSGSAKKEYGSVSEGLGGNSGKLENDGLNQIVNGINTSVKYKTISRPMHPLNAKDGHQPKWEDDDTEATPRIRGLQDLGLWTVPLKRKLSSSTDSDGSRKHIVNNHSQDPSSVVHSMQQMDQANGMDQVGTIFQAKRSRRVYLPLECNDPLDDKEITPSQSKVLPSHFEDDKYYPSGSLNGDNFSSETMEDGELDSSESVSADSESNSSATEPDADKEMVVFSDAAVPTEAEQDAPGRTEAQELGSSSTEEHDESVLSSDMSHLHTDDPFYGSEAVSKWRFKGKRNIRHLTKNYTAAVRIGKPHHRSYHRVKGSFRGLRACIGDSDFDKRYIGTQIGRLDNGRHFYPSRFGMKDRNHTSLDVVDWEDMNWDDQPTFRRGWEDIGEPFNPLFASPHNIGRRLRSMLVDVDLKVQASYKKESVPIVSLTSKFNGNAIIGHPIQIKVLEDGSSNSLIPTSEGYYNNEVVDRDGSMALSPTWRTARRTNFRVPRPHLSSVLAVHETARDLSFVDKERRPPQKKSTLGSFGHKESLVMRSLPCTSRPSLHRKHPKKSPKKVSSSSNQKTRTLSSITIQQNSGIKHIHGGSSVEMDGRIKPHTSGLTTVSCIPMKLVFSRLLEKINRPPLKAAGKAFGSGRNTDGQSS</sequence>
<feature type="compositionally biased region" description="Polar residues" evidence="1">
    <location>
        <begin position="237"/>
        <end position="251"/>
    </location>
</feature>
<dbReference type="SUPFAM" id="SSF63748">
    <property type="entry name" value="Tudor/PWWP/MBT"/>
    <property type="match status" value="1"/>
</dbReference>
<feature type="domain" description="PWWP" evidence="2">
    <location>
        <begin position="16"/>
        <end position="71"/>
    </location>
</feature>
<dbReference type="PROSITE" id="PS50812">
    <property type="entry name" value="PWWP"/>
    <property type="match status" value="1"/>
</dbReference>
<evidence type="ECO:0000313" key="3">
    <source>
        <dbReference type="EMBL" id="MBX03352.1"/>
    </source>
</evidence>
<protein>
    <recommendedName>
        <fullName evidence="2">PWWP domain-containing protein</fullName>
    </recommendedName>
</protein>
<reference evidence="3" key="1">
    <citation type="submission" date="2018-02" db="EMBL/GenBank/DDBJ databases">
        <title>Rhizophora mucronata_Transcriptome.</title>
        <authorList>
            <person name="Meera S.P."/>
            <person name="Sreeshan A."/>
            <person name="Augustine A."/>
        </authorList>
    </citation>
    <scope>NUCLEOTIDE SEQUENCE</scope>
    <source>
        <tissue evidence="3">Leaf</tissue>
    </source>
</reference>
<feature type="region of interest" description="Disordered" evidence="1">
    <location>
        <begin position="668"/>
        <end position="701"/>
    </location>
</feature>
<evidence type="ECO:0000259" key="2">
    <source>
        <dbReference type="PROSITE" id="PS50812"/>
    </source>
</evidence>
<feature type="compositionally biased region" description="Polar residues" evidence="1">
    <location>
        <begin position="310"/>
        <end position="320"/>
    </location>
</feature>
<feature type="compositionally biased region" description="Basic residues" evidence="1">
    <location>
        <begin position="676"/>
        <end position="687"/>
    </location>
</feature>
<feature type="region of interest" description="Disordered" evidence="1">
    <location>
        <begin position="123"/>
        <end position="158"/>
    </location>
</feature>
<dbReference type="AlphaFoldDB" id="A0A2P2KCB6"/>
<proteinExistence type="predicted"/>
<feature type="region of interest" description="Disordered" evidence="1">
    <location>
        <begin position="222"/>
        <end position="251"/>
    </location>
</feature>
<dbReference type="PANTHER" id="PTHR33697">
    <property type="entry name" value="T17B22.17 PROTEIN-RELATED"/>
    <property type="match status" value="1"/>
</dbReference>
<accession>A0A2P2KCB6</accession>
<dbReference type="Gene3D" id="2.30.30.140">
    <property type="match status" value="1"/>
</dbReference>
<organism evidence="3">
    <name type="scientific">Rhizophora mucronata</name>
    <name type="common">Asiatic mangrove</name>
    <dbReference type="NCBI Taxonomy" id="61149"/>
    <lineage>
        <taxon>Eukaryota</taxon>
        <taxon>Viridiplantae</taxon>
        <taxon>Streptophyta</taxon>
        <taxon>Embryophyta</taxon>
        <taxon>Tracheophyta</taxon>
        <taxon>Spermatophyta</taxon>
        <taxon>Magnoliopsida</taxon>
        <taxon>eudicotyledons</taxon>
        <taxon>Gunneridae</taxon>
        <taxon>Pentapetalae</taxon>
        <taxon>rosids</taxon>
        <taxon>fabids</taxon>
        <taxon>Malpighiales</taxon>
        <taxon>Rhizophoraceae</taxon>
        <taxon>Rhizophora</taxon>
    </lineage>
</organism>
<dbReference type="Pfam" id="PF00855">
    <property type="entry name" value="PWWP"/>
    <property type="match status" value="1"/>
</dbReference>
<dbReference type="PANTHER" id="PTHR33697:SF2">
    <property type="entry name" value="T17B22.17 PROTEIN"/>
    <property type="match status" value="1"/>
</dbReference>
<evidence type="ECO:0000256" key="1">
    <source>
        <dbReference type="SAM" id="MobiDB-lite"/>
    </source>
</evidence>
<dbReference type="InterPro" id="IPR000313">
    <property type="entry name" value="PWWP_dom"/>
</dbReference>
<name>A0A2P2KCB6_RHIMU</name>
<feature type="compositionally biased region" description="Low complexity" evidence="1">
    <location>
        <begin position="330"/>
        <end position="343"/>
    </location>
</feature>
<dbReference type="CDD" id="cd05162">
    <property type="entry name" value="PWWP"/>
    <property type="match status" value="1"/>
</dbReference>